<name>A0AAD8ZBG7_9TELE</name>
<reference evidence="2" key="1">
    <citation type="submission" date="2023-03" db="EMBL/GenBank/DDBJ databases">
        <title>Electrophorus voltai genome.</title>
        <authorList>
            <person name="Bian C."/>
        </authorList>
    </citation>
    <scope>NUCLEOTIDE SEQUENCE</scope>
    <source>
        <strain evidence="2">CB-2022</strain>
        <tissue evidence="2">Muscle</tissue>
    </source>
</reference>
<keyword evidence="3" id="KW-1185">Reference proteome</keyword>
<evidence type="ECO:0000313" key="3">
    <source>
        <dbReference type="Proteomes" id="UP001239994"/>
    </source>
</evidence>
<proteinExistence type="predicted"/>
<feature type="compositionally biased region" description="Acidic residues" evidence="1">
    <location>
        <begin position="92"/>
        <end position="103"/>
    </location>
</feature>
<feature type="region of interest" description="Disordered" evidence="1">
    <location>
        <begin position="250"/>
        <end position="270"/>
    </location>
</feature>
<accession>A0AAD8ZBG7</accession>
<evidence type="ECO:0000256" key="1">
    <source>
        <dbReference type="SAM" id="MobiDB-lite"/>
    </source>
</evidence>
<gene>
    <name evidence="2" type="ORF">P4O66_010342</name>
</gene>
<feature type="non-terminal residue" evidence="2">
    <location>
        <position position="1"/>
    </location>
</feature>
<feature type="region of interest" description="Disordered" evidence="1">
    <location>
        <begin position="92"/>
        <end position="111"/>
    </location>
</feature>
<feature type="compositionally biased region" description="Low complexity" evidence="1">
    <location>
        <begin position="254"/>
        <end position="265"/>
    </location>
</feature>
<feature type="compositionally biased region" description="Basic residues" evidence="1">
    <location>
        <begin position="182"/>
        <end position="196"/>
    </location>
</feature>
<dbReference type="AlphaFoldDB" id="A0AAD8ZBG7"/>
<feature type="region of interest" description="Disordered" evidence="1">
    <location>
        <begin position="177"/>
        <end position="206"/>
    </location>
</feature>
<organism evidence="2 3">
    <name type="scientific">Electrophorus voltai</name>
    <dbReference type="NCBI Taxonomy" id="2609070"/>
    <lineage>
        <taxon>Eukaryota</taxon>
        <taxon>Metazoa</taxon>
        <taxon>Chordata</taxon>
        <taxon>Craniata</taxon>
        <taxon>Vertebrata</taxon>
        <taxon>Euteleostomi</taxon>
        <taxon>Actinopterygii</taxon>
        <taxon>Neopterygii</taxon>
        <taxon>Teleostei</taxon>
        <taxon>Ostariophysi</taxon>
        <taxon>Gymnotiformes</taxon>
        <taxon>Gymnotoidei</taxon>
        <taxon>Gymnotidae</taxon>
        <taxon>Electrophorus</taxon>
    </lineage>
</organism>
<comment type="caution">
    <text evidence="2">The sequence shown here is derived from an EMBL/GenBank/DDBJ whole genome shotgun (WGS) entry which is preliminary data.</text>
</comment>
<evidence type="ECO:0000313" key="2">
    <source>
        <dbReference type="EMBL" id="KAK1795174.1"/>
    </source>
</evidence>
<dbReference type="Proteomes" id="UP001239994">
    <property type="component" value="Unassembled WGS sequence"/>
</dbReference>
<dbReference type="EMBL" id="JAROKS010000016">
    <property type="protein sequence ID" value="KAK1795174.1"/>
    <property type="molecule type" value="Genomic_DNA"/>
</dbReference>
<protein>
    <submittedName>
        <fullName evidence="2">Uncharacterized protein</fullName>
    </submittedName>
</protein>
<sequence length="357" mass="38253">MQQESYPSRGLLVGAKYLALLPGDTDQAWEDKRRATHTFDDMMDTFLGRNTASMGNARFTCFAQELEKLLQEGEAETAPALIGTLHPYLEEEGQPEGLTEDPGDSGSDTMVVDEPSLDQEVESYEGQEFHYDSCSEAGSEHTFSSHHSMELPLEALSDVESEYSVDSCMEVEASPIPNPTKGAHHSKVHARPHRSSGKVQVSSGTRRPRVYAAPHKFIRTVRFPTAPEPVAGGSSGEPWQKVLPGKCVRKAGVPSSPKQTTPSQPAMGGKASTPLWSAMGILPALPLGNISYVPVTVTTQWSSPLSCPHWPVSAALLMLARGGVPGPPWSPFGVGLGVVAQWAGALGVTPLRRGSVT</sequence>